<dbReference type="SMART" id="SM00398">
    <property type="entry name" value="HMG"/>
    <property type="match status" value="2"/>
</dbReference>
<gene>
    <name evidence="4" type="ORF">H4219_001748</name>
</gene>
<dbReference type="PANTHER" id="PTHR45789">
    <property type="entry name" value="FI18025P1"/>
    <property type="match status" value="1"/>
</dbReference>
<feature type="domain" description="HMG box" evidence="3">
    <location>
        <begin position="97"/>
        <end position="167"/>
    </location>
</feature>
<comment type="caution">
    <text evidence="4">The sequence shown here is derived from an EMBL/GenBank/DDBJ whole genome shotgun (WGS) entry which is preliminary data.</text>
</comment>
<name>A0A9W8A7H2_9FUNG</name>
<dbReference type="Pfam" id="PF00505">
    <property type="entry name" value="HMG_box"/>
    <property type="match status" value="2"/>
</dbReference>
<dbReference type="InterPro" id="IPR051356">
    <property type="entry name" value="SOX/SOX-like_TF"/>
</dbReference>
<organism evidence="4 5">
    <name type="scientific">Mycoemilia scoparia</name>
    <dbReference type="NCBI Taxonomy" id="417184"/>
    <lineage>
        <taxon>Eukaryota</taxon>
        <taxon>Fungi</taxon>
        <taxon>Fungi incertae sedis</taxon>
        <taxon>Zoopagomycota</taxon>
        <taxon>Kickxellomycotina</taxon>
        <taxon>Kickxellomycetes</taxon>
        <taxon>Kickxellales</taxon>
        <taxon>Kickxellaceae</taxon>
        <taxon>Mycoemilia</taxon>
    </lineage>
</organism>
<dbReference type="Proteomes" id="UP001150538">
    <property type="component" value="Unassembled WGS sequence"/>
</dbReference>
<keyword evidence="5" id="KW-1185">Reference proteome</keyword>
<accession>A0A9W8A7H2</accession>
<reference evidence="4" key="1">
    <citation type="submission" date="2022-07" db="EMBL/GenBank/DDBJ databases">
        <title>Phylogenomic reconstructions and comparative analyses of Kickxellomycotina fungi.</title>
        <authorList>
            <person name="Reynolds N.K."/>
            <person name="Stajich J.E."/>
            <person name="Barry K."/>
            <person name="Grigoriev I.V."/>
            <person name="Crous P."/>
            <person name="Smith M.E."/>
        </authorList>
    </citation>
    <scope>NUCLEOTIDE SEQUENCE</scope>
    <source>
        <strain evidence="4">NBRC 100468</strain>
    </source>
</reference>
<feature type="domain" description="HMG box" evidence="3">
    <location>
        <begin position="199"/>
        <end position="265"/>
    </location>
</feature>
<protein>
    <recommendedName>
        <fullName evidence="3">HMG box domain-containing protein</fullName>
    </recommendedName>
</protein>
<dbReference type="InterPro" id="IPR009071">
    <property type="entry name" value="HMG_box_dom"/>
</dbReference>
<dbReference type="SUPFAM" id="SSF47095">
    <property type="entry name" value="HMG-box"/>
    <property type="match status" value="2"/>
</dbReference>
<sequence>MTRITPCYLRPRRNSDSTIYIPCIPPSPPSPSPSSASIPLSIDTQSFRVSNETASTPDSSPLLSLSPVSLRPSWYPEALTSPHDRIKREAKQMAKNLISRTPNDFMLYRSERGRYIKDRLYEINQTMISRNTSKSWKSEPPEVRERFKGRQRELKRQHDFMKLQWIKDNFEEVKNLAASEGMEISKRRDPEDYLGLFSSPNTFMLYRNDKLKEILASNPGLNQKVVSAMAASDWKHESKEVKEWYKSLSKKMKANRISLIAQIEEKRILRRINISYEPEIPSPPSSLTFVDHFITYNDNDHHKPTQPSDAPKDSVAYLHRISSLMNPVSDND</sequence>
<evidence type="ECO:0000313" key="5">
    <source>
        <dbReference type="Proteomes" id="UP001150538"/>
    </source>
</evidence>
<evidence type="ECO:0000256" key="1">
    <source>
        <dbReference type="ARBA" id="ARBA00023125"/>
    </source>
</evidence>
<dbReference type="Gene3D" id="1.10.30.10">
    <property type="entry name" value="High mobility group box domain"/>
    <property type="match status" value="2"/>
</dbReference>
<dbReference type="AlphaFoldDB" id="A0A9W8A7H2"/>
<dbReference type="OrthoDB" id="6247875at2759"/>
<keyword evidence="2" id="KW-0539">Nucleus</keyword>
<dbReference type="GO" id="GO:0005634">
    <property type="term" value="C:nucleus"/>
    <property type="evidence" value="ECO:0007669"/>
    <property type="project" value="TreeGrafter"/>
</dbReference>
<dbReference type="InterPro" id="IPR036910">
    <property type="entry name" value="HMG_box_dom_sf"/>
</dbReference>
<evidence type="ECO:0000259" key="3">
    <source>
        <dbReference type="SMART" id="SM00398"/>
    </source>
</evidence>
<evidence type="ECO:0000256" key="2">
    <source>
        <dbReference type="ARBA" id="ARBA00023242"/>
    </source>
</evidence>
<dbReference type="EMBL" id="JANBPU010000021">
    <property type="protein sequence ID" value="KAJ1919839.1"/>
    <property type="molecule type" value="Genomic_DNA"/>
</dbReference>
<dbReference type="GO" id="GO:0000981">
    <property type="term" value="F:DNA-binding transcription factor activity, RNA polymerase II-specific"/>
    <property type="evidence" value="ECO:0007669"/>
    <property type="project" value="TreeGrafter"/>
</dbReference>
<proteinExistence type="predicted"/>
<dbReference type="PANTHER" id="PTHR45789:SF2">
    <property type="entry name" value="FI18025P1"/>
    <property type="match status" value="1"/>
</dbReference>
<evidence type="ECO:0000313" key="4">
    <source>
        <dbReference type="EMBL" id="KAJ1919839.1"/>
    </source>
</evidence>
<keyword evidence="1" id="KW-0238">DNA-binding</keyword>
<dbReference type="GO" id="GO:0000978">
    <property type="term" value="F:RNA polymerase II cis-regulatory region sequence-specific DNA binding"/>
    <property type="evidence" value="ECO:0007669"/>
    <property type="project" value="TreeGrafter"/>
</dbReference>